<name>A0A846QPV8_9BACT</name>
<dbReference type="CDD" id="cd00616">
    <property type="entry name" value="AHBA_syn"/>
    <property type="match status" value="1"/>
</dbReference>
<dbReference type="Gene3D" id="3.90.1150.10">
    <property type="entry name" value="Aspartate Aminotransferase, domain 1"/>
    <property type="match status" value="1"/>
</dbReference>
<organism evidence="5 6">
    <name type="scientific">Desulfobaculum xiamenense</name>
    <dbReference type="NCBI Taxonomy" id="995050"/>
    <lineage>
        <taxon>Bacteria</taxon>
        <taxon>Pseudomonadati</taxon>
        <taxon>Thermodesulfobacteriota</taxon>
        <taxon>Desulfovibrionia</taxon>
        <taxon>Desulfovibrionales</taxon>
        <taxon>Desulfovibrionaceae</taxon>
        <taxon>Desulfobaculum</taxon>
    </lineage>
</organism>
<feature type="modified residue" description="N6-(pyridoxal phosphate)lysine" evidence="3">
    <location>
        <position position="221"/>
    </location>
</feature>
<evidence type="ECO:0000313" key="6">
    <source>
        <dbReference type="Proteomes" id="UP000580856"/>
    </source>
</evidence>
<dbReference type="InterPro" id="IPR015421">
    <property type="entry name" value="PyrdxlP-dep_Trfase_major"/>
</dbReference>
<dbReference type="PANTHER" id="PTHR30244">
    <property type="entry name" value="TRANSAMINASE"/>
    <property type="match status" value="1"/>
</dbReference>
<keyword evidence="3 4" id="KW-0663">Pyridoxal phosphate</keyword>
<keyword evidence="6" id="KW-1185">Reference proteome</keyword>
<dbReference type="RefSeq" id="WP_209280217.1">
    <property type="nucleotide sequence ID" value="NZ_JAATJA010000004.1"/>
</dbReference>
<dbReference type="GO" id="GO:0030170">
    <property type="term" value="F:pyridoxal phosphate binding"/>
    <property type="evidence" value="ECO:0007669"/>
    <property type="project" value="TreeGrafter"/>
</dbReference>
<dbReference type="GO" id="GO:0008483">
    <property type="term" value="F:transaminase activity"/>
    <property type="evidence" value="ECO:0007669"/>
    <property type="project" value="TreeGrafter"/>
</dbReference>
<dbReference type="InterPro" id="IPR015424">
    <property type="entry name" value="PyrdxlP-dep_Trfase"/>
</dbReference>
<evidence type="ECO:0000256" key="1">
    <source>
        <dbReference type="ARBA" id="ARBA00037999"/>
    </source>
</evidence>
<feature type="active site" description="Proton acceptor" evidence="2">
    <location>
        <position position="221"/>
    </location>
</feature>
<dbReference type="PIRSF" id="PIRSF000390">
    <property type="entry name" value="PLP_StrS"/>
    <property type="match status" value="1"/>
</dbReference>
<accession>A0A846QPV8</accession>
<comment type="caution">
    <text evidence="5">The sequence shown here is derived from an EMBL/GenBank/DDBJ whole genome shotgun (WGS) entry which is preliminary data.</text>
</comment>
<sequence length="412" mass="44172">MIPVARPWLGEEEAAAAREAILSGWVTQGPRVVAFEGAFAERCGATHACAVSSCTTALHMALLAVGVRPGDVVVTVSHSFIATANAVRHCGAEPAFVDVEPETFNMSPEALERFLEEDCALRDGVLRHDFATRGGLPSESPLWACGGGRAGRVAAVLPVHQLGMPCDMTRILAIAGRFGLPVVEDAAGAAGSALSVDGGASFAPVGRPHGAAACFSFHPRKILTTGDGGMLTTADAALDAAFRLYRQHGMSVSDAVRHSARRVTIESYVTTGYNYRMTDIQAAVGVVQLGRLDDMIEGRRRLRALYEQALSGVGWLRLPCEPRHARWNVMSYPVRLMPDAPVGRDEFMQRLLDRGVASRPGVMNAHAEPPYRTGLRLPHSEDARERVVLLPMFNGMSEADVETVAREVRGVG</sequence>
<dbReference type="InterPro" id="IPR000653">
    <property type="entry name" value="DegT/StrS_aminotransferase"/>
</dbReference>
<dbReference type="Proteomes" id="UP000580856">
    <property type="component" value="Unassembled WGS sequence"/>
</dbReference>
<evidence type="ECO:0000256" key="4">
    <source>
        <dbReference type="RuleBase" id="RU004508"/>
    </source>
</evidence>
<comment type="similarity">
    <text evidence="1 4">Belongs to the DegT/DnrJ/EryC1 family.</text>
</comment>
<dbReference type="GO" id="GO:0000271">
    <property type="term" value="P:polysaccharide biosynthetic process"/>
    <property type="evidence" value="ECO:0007669"/>
    <property type="project" value="TreeGrafter"/>
</dbReference>
<evidence type="ECO:0000256" key="2">
    <source>
        <dbReference type="PIRSR" id="PIRSR000390-1"/>
    </source>
</evidence>
<dbReference type="InterPro" id="IPR015422">
    <property type="entry name" value="PyrdxlP-dep_Trfase_small"/>
</dbReference>
<dbReference type="SUPFAM" id="SSF53383">
    <property type="entry name" value="PLP-dependent transferases"/>
    <property type="match status" value="1"/>
</dbReference>
<dbReference type="Gene3D" id="3.40.640.10">
    <property type="entry name" value="Type I PLP-dependent aspartate aminotransferase-like (Major domain)"/>
    <property type="match status" value="1"/>
</dbReference>
<gene>
    <name evidence="5" type="ORF">GGQ74_002914</name>
</gene>
<reference evidence="5 6" key="1">
    <citation type="submission" date="2020-03" db="EMBL/GenBank/DDBJ databases">
        <title>Genomic Encyclopedia of Type Strains, Phase IV (KMG-IV): sequencing the most valuable type-strain genomes for metagenomic binning, comparative biology and taxonomic classification.</title>
        <authorList>
            <person name="Goeker M."/>
        </authorList>
    </citation>
    <scope>NUCLEOTIDE SEQUENCE [LARGE SCALE GENOMIC DNA]</scope>
    <source>
        <strain evidence="5 6">DSM 24233</strain>
    </source>
</reference>
<protein>
    <submittedName>
        <fullName evidence="5">dTDP-4-amino-4,6-dideoxygalactose transaminase</fullName>
    </submittedName>
</protein>
<evidence type="ECO:0000256" key="3">
    <source>
        <dbReference type="PIRSR" id="PIRSR000390-2"/>
    </source>
</evidence>
<dbReference type="EMBL" id="JAATJA010000004">
    <property type="protein sequence ID" value="NJB69217.1"/>
    <property type="molecule type" value="Genomic_DNA"/>
</dbReference>
<proteinExistence type="inferred from homology"/>
<dbReference type="PANTHER" id="PTHR30244:SF34">
    <property type="entry name" value="DTDP-4-AMINO-4,6-DIDEOXYGALACTOSE TRANSAMINASE"/>
    <property type="match status" value="1"/>
</dbReference>
<dbReference type="AlphaFoldDB" id="A0A846QPV8"/>
<dbReference type="Pfam" id="PF01041">
    <property type="entry name" value="DegT_DnrJ_EryC1"/>
    <property type="match status" value="1"/>
</dbReference>
<evidence type="ECO:0000313" key="5">
    <source>
        <dbReference type="EMBL" id="NJB69217.1"/>
    </source>
</evidence>